<dbReference type="SUPFAM" id="SSF52080">
    <property type="entry name" value="Ribosomal proteins L15p and L18e"/>
    <property type="match status" value="1"/>
</dbReference>
<dbReference type="Gene3D" id="3.100.10.10">
    <property type="match status" value="1"/>
</dbReference>
<dbReference type="GO" id="GO:0006412">
    <property type="term" value="P:translation"/>
    <property type="evidence" value="ECO:0007669"/>
    <property type="project" value="UniProtKB-UniRule"/>
</dbReference>
<sequence>MRLNTLKPAAGSRPAHVRVGRGIGSGLGKTCGRGIKGSGARKSPNVRPGFEGGQMPLKIRLPKFGFYSAKADVTAEVLLNDLNRIEGDVVNMESLLKARLIGKKVKYVKIVLSKVPNFTRKVEVKGLAVTRGAKAAIEAAGGSVEVASYTTDAAKRREKAATKRAAKVKALQDKLAAAGVQKPAKKDKAEKAAKKK</sequence>
<dbReference type="InterPro" id="IPR005749">
    <property type="entry name" value="Ribosomal_uL15_bac-type"/>
</dbReference>
<dbReference type="InterPro" id="IPR030878">
    <property type="entry name" value="Ribosomal_uL15"/>
</dbReference>
<evidence type="ECO:0000313" key="7">
    <source>
        <dbReference type="Proteomes" id="UP000733611"/>
    </source>
</evidence>
<accession>A0A948WZ12</accession>
<evidence type="ECO:0000256" key="3">
    <source>
        <dbReference type="ARBA" id="ARBA00023274"/>
    </source>
</evidence>
<keyword evidence="3 4" id="KW-0687">Ribonucleoprotein</keyword>
<dbReference type="InterPro" id="IPR021131">
    <property type="entry name" value="Ribosomal_uL15/eL18"/>
</dbReference>
<dbReference type="Pfam" id="PF00828">
    <property type="entry name" value="Ribosomal_L27A"/>
    <property type="match status" value="1"/>
</dbReference>
<evidence type="ECO:0000259" key="5">
    <source>
        <dbReference type="Pfam" id="PF00828"/>
    </source>
</evidence>
<organism evidence="6 7">
    <name type="scientific">Candidatus Anaerobiospirillum pullicola</name>
    <dbReference type="NCBI Taxonomy" id="2838451"/>
    <lineage>
        <taxon>Bacteria</taxon>
        <taxon>Pseudomonadati</taxon>
        <taxon>Pseudomonadota</taxon>
        <taxon>Gammaproteobacteria</taxon>
        <taxon>Aeromonadales</taxon>
        <taxon>Succinivibrionaceae</taxon>
        <taxon>Anaerobiospirillum</taxon>
    </lineage>
</organism>
<evidence type="ECO:0000256" key="4">
    <source>
        <dbReference type="HAMAP-Rule" id="MF_01341"/>
    </source>
</evidence>
<dbReference type="GO" id="GO:0022625">
    <property type="term" value="C:cytosolic large ribosomal subunit"/>
    <property type="evidence" value="ECO:0007669"/>
    <property type="project" value="TreeGrafter"/>
</dbReference>
<keyword evidence="4" id="KW-0694">RNA-binding</keyword>
<dbReference type="EMBL" id="JAHLFE010000034">
    <property type="protein sequence ID" value="MBU3843599.1"/>
    <property type="molecule type" value="Genomic_DNA"/>
</dbReference>
<dbReference type="Proteomes" id="UP000733611">
    <property type="component" value="Unassembled WGS sequence"/>
</dbReference>
<dbReference type="InterPro" id="IPR036227">
    <property type="entry name" value="Ribosomal_uL15/eL18_sf"/>
</dbReference>
<dbReference type="PANTHER" id="PTHR12934:SF11">
    <property type="entry name" value="LARGE RIBOSOMAL SUBUNIT PROTEIN UL15M"/>
    <property type="match status" value="1"/>
</dbReference>
<dbReference type="AlphaFoldDB" id="A0A948WZ12"/>
<reference evidence="6" key="1">
    <citation type="journal article" date="2021" name="PeerJ">
        <title>Extensive microbial diversity within the chicken gut microbiome revealed by metagenomics and culture.</title>
        <authorList>
            <person name="Gilroy R."/>
            <person name="Ravi A."/>
            <person name="Getino M."/>
            <person name="Pursley I."/>
            <person name="Horton D.L."/>
            <person name="Alikhan N.F."/>
            <person name="Baker D."/>
            <person name="Gharbi K."/>
            <person name="Hall N."/>
            <person name="Watson M."/>
            <person name="Adriaenssens E.M."/>
            <person name="Foster-Nyarko E."/>
            <person name="Jarju S."/>
            <person name="Secka A."/>
            <person name="Antonio M."/>
            <person name="Oren A."/>
            <person name="Chaudhuri R.R."/>
            <person name="La Ragione R."/>
            <person name="Hildebrand F."/>
            <person name="Pallen M.J."/>
        </authorList>
    </citation>
    <scope>NUCLEOTIDE SEQUENCE</scope>
    <source>
        <strain evidence="6">378</strain>
    </source>
</reference>
<comment type="subunit">
    <text evidence="4">Part of the 50S ribosomal subunit.</text>
</comment>
<evidence type="ECO:0000313" key="6">
    <source>
        <dbReference type="EMBL" id="MBU3843599.1"/>
    </source>
</evidence>
<comment type="caution">
    <text evidence="6">The sequence shown here is derived from an EMBL/GenBank/DDBJ whole genome shotgun (WGS) entry which is preliminary data.</text>
</comment>
<protein>
    <recommendedName>
        <fullName evidence="4">Large ribosomal subunit protein uL15</fullName>
    </recommendedName>
</protein>
<proteinExistence type="inferred from homology"/>
<keyword evidence="4" id="KW-0699">rRNA-binding</keyword>
<dbReference type="GO" id="GO:0019843">
    <property type="term" value="F:rRNA binding"/>
    <property type="evidence" value="ECO:0007669"/>
    <property type="project" value="UniProtKB-UniRule"/>
</dbReference>
<comment type="function">
    <text evidence="4">Binds to the 23S rRNA.</text>
</comment>
<dbReference type="GO" id="GO:0003735">
    <property type="term" value="F:structural constituent of ribosome"/>
    <property type="evidence" value="ECO:0007669"/>
    <property type="project" value="InterPro"/>
</dbReference>
<gene>
    <name evidence="4 6" type="primary">rplO</name>
    <name evidence="6" type="ORF">H9847_01815</name>
</gene>
<name>A0A948WZ12_9GAMM</name>
<dbReference type="NCBIfam" id="TIGR01071">
    <property type="entry name" value="rplO_bact"/>
    <property type="match status" value="1"/>
</dbReference>
<feature type="domain" description="Large ribosomal subunit protein uL15/eL18" evidence="5">
    <location>
        <begin position="82"/>
        <end position="145"/>
    </location>
</feature>
<evidence type="ECO:0000256" key="1">
    <source>
        <dbReference type="ARBA" id="ARBA00007320"/>
    </source>
</evidence>
<comment type="similarity">
    <text evidence="1 4">Belongs to the universal ribosomal protein uL15 family.</text>
</comment>
<reference evidence="6" key="2">
    <citation type="submission" date="2021-04" db="EMBL/GenBank/DDBJ databases">
        <authorList>
            <person name="Gilroy R."/>
        </authorList>
    </citation>
    <scope>NUCLEOTIDE SEQUENCE</scope>
    <source>
        <strain evidence="6">378</strain>
    </source>
</reference>
<dbReference type="HAMAP" id="MF_01341">
    <property type="entry name" value="Ribosomal_uL15"/>
    <property type="match status" value="1"/>
</dbReference>
<dbReference type="PANTHER" id="PTHR12934">
    <property type="entry name" value="50S RIBOSOMAL PROTEIN L15"/>
    <property type="match status" value="1"/>
</dbReference>
<keyword evidence="2 4" id="KW-0689">Ribosomal protein</keyword>
<evidence type="ECO:0000256" key="2">
    <source>
        <dbReference type="ARBA" id="ARBA00022980"/>
    </source>
</evidence>